<dbReference type="AlphaFoldDB" id="A0A5N6JLZ2"/>
<evidence type="ECO:0000313" key="5">
    <source>
        <dbReference type="Proteomes" id="UP000326757"/>
    </source>
</evidence>
<keyword evidence="1" id="KW-0677">Repeat</keyword>
<dbReference type="EMBL" id="VIGI01000024">
    <property type="protein sequence ID" value="KAB8288474.1"/>
    <property type="molecule type" value="Genomic_DNA"/>
</dbReference>
<dbReference type="SMART" id="SM00248">
    <property type="entry name" value="ANK"/>
    <property type="match status" value="3"/>
</dbReference>
<organism evidence="4 5">
    <name type="scientific">Monilinia laxa</name>
    <name type="common">Brown rot fungus</name>
    <name type="synonym">Sclerotinia laxa</name>
    <dbReference type="NCBI Taxonomy" id="61186"/>
    <lineage>
        <taxon>Eukaryota</taxon>
        <taxon>Fungi</taxon>
        <taxon>Dikarya</taxon>
        <taxon>Ascomycota</taxon>
        <taxon>Pezizomycotina</taxon>
        <taxon>Leotiomycetes</taxon>
        <taxon>Helotiales</taxon>
        <taxon>Sclerotiniaceae</taxon>
        <taxon>Monilinia</taxon>
    </lineage>
</organism>
<proteinExistence type="predicted"/>
<dbReference type="SUPFAM" id="SSF48403">
    <property type="entry name" value="Ankyrin repeat"/>
    <property type="match status" value="1"/>
</dbReference>
<accession>A0A5N6JLZ2</accession>
<dbReference type="Pfam" id="PF00023">
    <property type="entry name" value="Ank"/>
    <property type="match status" value="1"/>
</dbReference>
<dbReference type="InterPro" id="IPR002110">
    <property type="entry name" value="Ankyrin_rpt"/>
</dbReference>
<keyword evidence="2 3" id="KW-0040">ANK repeat</keyword>
<dbReference type="Proteomes" id="UP000326757">
    <property type="component" value="Unassembled WGS sequence"/>
</dbReference>
<comment type="caution">
    <text evidence="4">The sequence shown here is derived from an EMBL/GenBank/DDBJ whole genome shotgun (WGS) entry which is preliminary data.</text>
</comment>
<dbReference type="InterPro" id="IPR036770">
    <property type="entry name" value="Ankyrin_rpt-contain_sf"/>
</dbReference>
<sequence>MAEALGAVASGISVAQLAGNITSSIIKLKNYWDQIQDAPDDIAFLVRELDTHHFVLRSILESQAKFTSARQPMNSFLDHSLKLSHDSFEELNNIVGTLAKEINSNCRWKKKLGATKVVLKGEQLKKLKRRMKTATRLMNLAISWQTNATLQQQSFILAERVQASLKQTFSSWQSSIPSTTVNVAAVGVEPSLLDCMKRSSYLSPLQNAKAKSRDPPICGLNRHTPAEFSDWYHEPTWVQQMLSNHAGFVNDRFYEKPITSSVKESDAVTTYLSCEGLTPLHIAASRGDIDLCKLLLSEGADVSSCDESDEMETPLSLIAQASALMSVRLKSEPIDLIRTLLEAGADMELVDDTRILANTYGPGSVFDLLRNQTILSSGEMTFTEKIQIASGKLAYCSWSHAPSLIISFLGGPEFQANIALRINDEHMIEAFHTWSRNFAILNMNNFCSVGFDSELKPWVSLLQEVISAGIGMHSLNGSGCTPLHTMIQASTSRRRSHISGIGSYRAKIDYALEDKSFAHAKHTLMRWLELLKGSGIDLRMYGEQEFLHNRTWQKSQNFYDEPWWRDDSEWPLLSFKYGSCVEDWEFWFLDATDGFVGDFWSLVEDPTTTSMPGSWVE</sequence>
<keyword evidence="5" id="KW-1185">Reference proteome</keyword>
<dbReference type="PRINTS" id="PR01415">
    <property type="entry name" value="ANKYRIN"/>
</dbReference>
<dbReference type="PROSITE" id="PS50297">
    <property type="entry name" value="ANK_REP_REGION"/>
    <property type="match status" value="1"/>
</dbReference>
<reference evidence="4 5" key="1">
    <citation type="submission" date="2019-06" db="EMBL/GenBank/DDBJ databases">
        <title>Genome Sequence of the Brown Rot Fungal Pathogen Monilinia laxa.</title>
        <authorList>
            <person name="De Miccolis Angelini R.M."/>
            <person name="Landi L."/>
            <person name="Abate D."/>
            <person name="Pollastro S."/>
            <person name="Romanazzi G."/>
            <person name="Faretra F."/>
        </authorList>
    </citation>
    <scope>NUCLEOTIDE SEQUENCE [LARGE SCALE GENOMIC DNA]</scope>
    <source>
        <strain evidence="4 5">Mlax316</strain>
    </source>
</reference>
<dbReference type="PROSITE" id="PS50088">
    <property type="entry name" value="ANK_REPEAT"/>
    <property type="match status" value="1"/>
</dbReference>
<dbReference type="Gene3D" id="1.25.40.20">
    <property type="entry name" value="Ankyrin repeat-containing domain"/>
    <property type="match status" value="1"/>
</dbReference>
<evidence type="ECO:0000256" key="3">
    <source>
        <dbReference type="PROSITE-ProRule" id="PRU00023"/>
    </source>
</evidence>
<name>A0A5N6JLZ2_MONLA</name>
<evidence type="ECO:0000313" key="4">
    <source>
        <dbReference type="EMBL" id="KAB8288474.1"/>
    </source>
</evidence>
<dbReference type="PANTHER" id="PTHR24123">
    <property type="entry name" value="ANKYRIN REPEAT-CONTAINING"/>
    <property type="match status" value="1"/>
</dbReference>
<evidence type="ECO:0000256" key="2">
    <source>
        <dbReference type="ARBA" id="ARBA00023043"/>
    </source>
</evidence>
<dbReference type="InterPro" id="IPR051165">
    <property type="entry name" value="Multifunctional_ANK_Repeat"/>
</dbReference>
<feature type="repeat" description="ANK" evidence="3">
    <location>
        <begin position="275"/>
        <end position="307"/>
    </location>
</feature>
<evidence type="ECO:0000256" key="1">
    <source>
        <dbReference type="ARBA" id="ARBA00022737"/>
    </source>
</evidence>
<dbReference type="PANTHER" id="PTHR24123:SF33">
    <property type="entry name" value="PROTEIN HOS4"/>
    <property type="match status" value="1"/>
</dbReference>
<dbReference type="OrthoDB" id="3200163at2759"/>
<gene>
    <name evidence="4" type="ORF">EYC80_010139</name>
</gene>
<protein>
    <submittedName>
        <fullName evidence="4">Uncharacterized protein</fullName>
    </submittedName>
</protein>